<dbReference type="GO" id="GO:0005634">
    <property type="term" value="C:nucleus"/>
    <property type="evidence" value="ECO:0007669"/>
    <property type="project" value="UniProtKB-SubCell"/>
</dbReference>
<evidence type="ECO:0000259" key="5">
    <source>
        <dbReference type="SMART" id="SM00415"/>
    </source>
</evidence>
<evidence type="ECO:0000256" key="1">
    <source>
        <dbReference type="ARBA" id="ARBA00004123"/>
    </source>
</evidence>
<sequence>MHTASPSCVSHNQFEMSLDIDISNLLQDGIFEYSSSDESSVCTTSSTAAGHSPHKAMSVDGDDDKQVSYLEKLYAMLDECPPSVAAWTRNGAAFAIFEPEALEKTVIPRFFQPIKFESFVRQLNSYRFKKAKFVLHERTVLEFQHANFVHGRPDLLHGIKRRRRIRRKGPKTINEMNDNELRVAMSDLVKFVQTLHADLAETKEIARKLAASRARAHQTVV</sequence>
<dbReference type="PANTHER" id="PTHR10015:SF206">
    <property type="entry name" value="HSF-TYPE DNA-BINDING DOMAIN-CONTAINING PROTEIN"/>
    <property type="match status" value="1"/>
</dbReference>
<comment type="similarity">
    <text evidence="4">Belongs to the HSF family.</text>
</comment>
<reference evidence="6" key="2">
    <citation type="submission" date="2019-06" db="EMBL/GenBank/DDBJ databases">
        <title>Genomics analysis of Aphanomyces spp. identifies a new class of oomycete effector associated with host adaptation.</title>
        <authorList>
            <person name="Gaulin E."/>
        </authorList>
    </citation>
    <scope>NUCLEOTIDE SEQUENCE</scope>
    <source>
        <strain evidence="6">CBS 578.67</strain>
    </source>
</reference>
<dbReference type="SUPFAM" id="SSF46785">
    <property type="entry name" value="Winged helix' DNA-binding domain"/>
    <property type="match status" value="1"/>
</dbReference>
<name>A0A485LHV6_9STRA</name>
<dbReference type="InterPro" id="IPR000232">
    <property type="entry name" value="HSF_DNA-bd"/>
</dbReference>
<keyword evidence="8" id="KW-1185">Reference proteome</keyword>
<evidence type="ECO:0000313" key="8">
    <source>
        <dbReference type="Proteomes" id="UP000332933"/>
    </source>
</evidence>
<evidence type="ECO:0000256" key="2">
    <source>
        <dbReference type="ARBA" id="ARBA00023125"/>
    </source>
</evidence>
<comment type="subcellular location">
    <subcellularLocation>
        <location evidence="1">Nucleus</location>
    </subcellularLocation>
</comment>
<accession>A0A485LHV6</accession>
<proteinExistence type="inferred from homology"/>
<organism evidence="7 8">
    <name type="scientific">Aphanomyces stellatus</name>
    <dbReference type="NCBI Taxonomy" id="120398"/>
    <lineage>
        <taxon>Eukaryota</taxon>
        <taxon>Sar</taxon>
        <taxon>Stramenopiles</taxon>
        <taxon>Oomycota</taxon>
        <taxon>Saprolegniomycetes</taxon>
        <taxon>Saprolegniales</taxon>
        <taxon>Verrucalvaceae</taxon>
        <taxon>Aphanomyces</taxon>
    </lineage>
</organism>
<gene>
    <name evidence="7" type="primary">Aste57867_21025</name>
    <name evidence="6" type="ORF">As57867_020957</name>
    <name evidence="7" type="ORF">ASTE57867_21025</name>
</gene>
<evidence type="ECO:0000256" key="4">
    <source>
        <dbReference type="RuleBase" id="RU004020"/>
    </source>
</evidence>
<protein>
    <submittedName>
        <fullName evidence="7">Aste57867_21025 protein</fullName>
    </submittedName>
</protein>
<dbReference type="GO" id="GO:0003700">
    <property type="term" value="F:DNA-binding transcription factor activity"/>
    <property type="evidence" value="ECO:0007669"/>
    <property type="project" value="InterPro"/>
</dbReference>
<keyword evidence="2" id="KW-0238">DNA-binding</keyword>
<dbReference type="Pfam" id="PF00447">
    <property type="entry name" value="HSF_DNA-bind"/>
    <property type="match status" value="1"/>
</dbReference>
<dbReference type="InterPro" id="IPR036388">
    <property type="entry name" value="WH-like_DNA-bd_sf"/>
</dbReference>
<keyword evidence="3" id="KW-0539">Nucleus</keyword>
<dbReference type="OrthoDB" id="60033at2759"/>
<dbReference type="AlphaFoldDB" id="A0A485LHV6"/>
<dbReference type="Proteomes" id="UP000332933">
    <property type="component" value="Unassembled WGS sequence"/>
</dbReference>
<dbReference type="Gene3D" id="1.10.10.10">
    <property type="entry name" value="Winged helix-like DNA-binding domain superfamily/Winged helix DNA-binding domain"/>
    <property type="match status" value="1"/>
</dbReference>
<evidence type="ECO:0000313" key="6">
    <source>
        <dbReference type="EMBL" id="KAF0687169.1"/>
    </source>
</evidence>
<dbReference type="InterPro" id="IPR036390">
    <property type="entry name" value="WH_DNA-bd_sf"/>
</dbReference>
<evidence type="ECO:0000256" key="3">
    <source>
        <dbReference type="ARBA" id="ARBA00023242"/>
    </source>
</evidence>
<dbReference type="EMBL" id="CAADRA010006982">
    <property type="protein sequence ID" value="VFT97700.1"/>
    <property type="molecule type" value="Genomic_DNA"/>
</dbReference>
<dbReference type="PANTHER" id="PTHR10015">
    <property type="entry name" value="HEAT SHOCK TRANSCRIPTION FACTOR"/>
    <property type="match status" value="1"/>
</dbReference>
<dbReference type="GO" id="GO:0043565">
    <property type="term" value="F:sequence-specific DNA binding"/>
    <property type="evidence" value="ECO:0007669"/>
    <property type="project" value="InterPro"/>
</dbReference>
<dbReference type="EMBL" id="VJMH01006956">
    <property type="protein sequence ID" value="KAF0687169.1"/>
    <property type="molecule type" value="Genomic_DNA"/>
</dbReference>
<reference evidence="7 8" key="1">
    <citation type="submission" date="2019-03" db="EMBL/GenBank/DDBJ databases">
        <authorList>
            <person name="Gaulin E."/>
            <person name="Dumas B."/>
        </authorList>
    </citation>
    <scope>NUCLEOTIDE SEQUENCE [LARGE SCALE GENOMIC DNA]</scope>
    <source>
        <strain evidence="7">CBS 568.67</strain>
    </source>
</reference>
<evidence type="ECO:0000313" key="7">
    <source>
        <dbReference type="EMBL" id="VFT97700.1"/>
    </source>
</evidence>
<dbReference type="SMART" id="SM00415">
    <property type="entry name" value="HSF"/>
    <property type="match status" value="1"/>
</dbReference>
<feature type="domain" description="HSF-type DNA-binding" evidence="5">
    <location>
        <begin position="66"/>
        <end position="162"/>
    </location>
</feature>